<dbReference type="InterPro" id="IPR011990">
    <property type="entry name" value="TPR-like_helical_dom_sf"/>
</dbReference>
<dbReference type="SUPFAM" id="SSF48452">
    <property type="entry name" value="TPR-like"/>
    <property type="match status" value="1"/>
</dbReference>
<dbReference type="OrthoDB" id="421075at2759"/>
<proteinExistence type="predicted"/>
<dbReference type="Gene3D" id="1.25.40.10">
    <property type="entry name" value="Tetratricopeptide repeat domain"/>
    <property type="match status" value="1"/>
</dbReference>
<organism evidence="2 3">
    <name type="scientific">Holothuria leucospilota</name>
    <name type="common">Black long sea cucumber</name>
    <name type="synonym">Mertensiothuria leucospilota</name>
    <dbReference type="NCBI Taxonomy" id="206669"/>
    <lineage>
        <taxon>Eukaryota</taxon>
        <taxon>Metazoa</taxon>
        <taxon>Echinodermata</taxon>
        <taxon>Eleutherozoa</taxon>
        <taxon>Echinozoa</taxon>
        <taxon>Holothuroidea</taxon>
        <taxon>Aspidochirotacea</taxon>
        <taxon>Aspidochirotida</taxon>
        <taxon>Holothuriidae</taxon>
        <taxon>Holothuria</taxon>
    </lineage>
</organism>
<evidence type="ECO:0000313" key="3">
    <source>
        <dbReference type="Proteomes" id="UP001152320"/>
    </source>
</evidence>
<dbReference type="EMBL" id="JAIZAY010000011">
    <property type="protein sequence ID" value="KAJ8033102.1"/>
    <property type="molecule type" value="Genomic_DNA"/>
</dbReference>
<keyword evidence="1" id="KW-0175">Coiled coil</keyword>
<dbReference type="Proteomes" id="UP001152320">
    <property type="component" value="Chromosome 11"/>
</dbReference>
<evidence type="ECO:0000313" key="2">
    <source>
        <dbReference type="EMBL" id="KAJ8033102.1"/>
    </source>
</evidence>
<accession>A0A9Q1H2S0</accession>
<dbReference type="AlphaFoldDB" id="A0A9Q1H2S0"/>
<comment type="caution">
    <text evidence="2">The sequence shown here is derived from an EMBL/GenBank/DDBJ whole genome shotgun (WGS) entry which is preliminary data.</text>
</comment>
<keyword evidence="3" id="KW-1185">Reference proteome</keyword>
<reference evidence="2" key="1">
    <citation type="submission" date="2021-10" db="EMBL/GenBank/DDBJ databases">
        <title>Tropical sea cucumber genome reveals ecological adaptation and Cuvierian tubules defense mechanism.</title>
        <authorList>
            <person name="Chen T."/>
        </authorList>
    </citation>
    <scope>NUCLEOTIDE SEQUENCE</scope>
    <source>
        <strain evidence="2">Nanhai2018</strain>
        <tissue evidence="2">Muscle</tissue>
    </source>
</reference>
<evidence type="ECO:0000256" key="1">
    <source>
        <dbReference type="SAM" id="Coils"/>
    </source>
</evidence>
<protein>
    <submittedName>
        <fullName evidence="2">Uncharacterized protein</fullName>
    </submittedName>
</protein>
<feature type="coiled-coil region" evidence="1">
    <location>
        <begin position="300"/>
        <end position="334"/>
    </location>
</feature>
<name>A0A9Q1H2S0_HOLLE</name>
<sequence>MFQQLLEHIYKDSPHLHRNEIMTLERVFYLNSCLTRNKQIFSTREIIKYSHRYVTLVTEEHAIMLKVVDHSNDKVEKRLATLQEISSDESQEEDVRRLATLKLADANRRLQRFQKAKSIYETLFGKNEASSDKAEVIWGLAKCYLRLDLEEKVISFANQLKETDQTTKQFTANELYADVFLRKAKSKLGNERPFPSDNLFLFKSVYVHLKQAIKMGSLEASYLFLSLVETIKEHFFSLEFGFPEILGHIKLLCGTSYKGTIVHTHFNITLDDGSEVLHDETTTKSSIMKKLLKILKYEYTNDAENLSTELYKQLEKLREQRLEFEIHLLESKEREWDEPCRRSLIDIVPTLRDLLDHSVSFYMKTVLSYSPEKSIFPVKFDKKAGQVDRNVARKKLQTWIKETFQKYPGKPPEEVIQTILEVQPMYDSENYWLAALHELNNNLKHNTKSYANETFELRVDKPGASLTMKSEDIVRKSCQEVERIVSYFLSK</sequence>
<gene>
    <name evidence="2" type="ORF">HOLleu_23238</name>
</gene>